<sequence>MALGVHHVPAGGEQPGDEDVRPVVGHRGEHVHGVATGTDEEFQKRLPGREGGGGAR</sequence>
<name>A0ABP6EAX5_9ACTN</name>
<comment type="caution">
    <text evidence="2">The sequence shown here is derived from an EMBL/GenBank/DDBJ whole genome shotgun (WGS) entry which is preliminary data.</text>
</comment>
<evidence type="ECO:0000313" key="2">
    <source>
        <dbReference type="EMBL" id="GAA2662545.1"/>
    </source>
</evidence>
<dbReference type="Proteomes" id="UP001500151">
    <property type="component" value="Unassembled WGS sequence"/>
</dbReference>
<protein>
    <submittedName>
        <fullName evidence="2">Uncharacterized protein</fullName>
    </submittedName>
</protein>
<dbReference type="EMBL" id="BAAASJ010000122">
    <property type="protein sequence ID" value="GAA2662545.1"/>
    <property type="molecule type" value="Genomic_DNA"/>
</dbReference>
<proteinExistence type="predicted"/>
<feature type="region of interest" description="Disordered" evidence="1">
    <location>
        <begin position="1"/>
        <end position="56"/>
    </location>
</feature>
<evidence type="ECO:0000313" key="3">
    <source>
        <dbReference type="Proteomes" id="UP001500151"/>
    </source>
</evidence>
<evidence type="ECO:0000256" key="1">
    <source>
        <dbReference type="SAM" id="MobiDB-lite"/>
    </source>
</evidence>
<accession>A0ABP6EAX5</accession>
<reference evidence="3" key="1">
    <citation type="journal article" date="2019" name="Int. J. Syst. Evol. Microbiol.">
        <title>The Global Catalogue of Microorganisms (GCM) 10K type strain sequencing project: providing services to taxonomists for standard genome sequencing and annotation.</title>
        <authorList>
            <consortium name="The Broad Institute Genomics Platform"/>
            <consortium name="The Broad Institute Genome Sequencing Center for Infectious Disease"/>
            <person name="Wu L."/>
            <person name="Ma J."/>
        </authorList>
    </citation>
    <scope>NUCLEOTIDE SEQUENCE [LARGE SCALE GENOMIC DNA]</scope>
    <source>
        <strain evidence="3">JCM 4524</strain>
    </source>
</reference>
<feature type="compositionally biased region" description="Basic and acidic residues" evidence="1">
    <location>
        <begin position="18"/>
        <end position="32"/>
    </location>
</feature>
<gene>
    <name evidence="2" type="ORF">GCM10010307_81700</name>
</gene>
<keyword evidence="3" id="KW-1185">Reference proteome</keyword>
<organism evidence="2 3">
    <name type="scientific">Streptomyces vastus</name>
    <dbReference type="NCBI Taxonomy" id="285451"/>
    <lineage>
        <taxon>Bacteria</taxon>
        <taxon>Bacillati</taxon>
        <taxon>Actinomycetota</taxon>
        <taxon>Actinomycetes</taxon>
        <taxon>Kitasatosporales</taxon>
        <taxon>Streptomycetaceae</taxon>
        <taxon>Streptomyces</taxon>
    </lineage>
</organism>